<reference evidence="7 8" key="1">
    <citation type="submission" date="2023-06" db="EMBL/GenBank/DDBJ databases">
        <title>Campylobacter magnum sp. nov., isolated from cecal contents of domestic pigs (Sus scrofa domesticus).</title>
        <authorList>
            <person name="Papic B."/>
            <person name="Gruntar I."/>
        </authorList>
    </citation>
    <scope>NUCLEOTIDE SEQUENCE [LARGE SCALE GENOMIC DNA]</scope>
    <source>
        <strain evidence="8">34484-21</strain>
    </source>
</reference>
<dbReference type="PIRSF" id="PIRSF019225">
    <property type="entry name" value="Ubol_Cyt_c_Rdtase_Cyt_c_su_prd"/>
    <property type="match status" value="1"/>
</dbReference>
<evidence type="ECO:0000256" key="4">
    <source>
        <dbReference type="PROSITE-ProRule" id="PRU00433"/>
    </source>
</evidence>
<sequence>MKQLVSFIVVVVVTAVTYWGVEPLAHSVMNPHVAPANFNFAEEDYEQAMAGLSAFQVKIDEATKSGEEAAITKAKKDYEYADAIVQENIRFWDEIKAIDLAKGDATKGAELIQMAGCTGCHGLKAAGMENPNDYKTAASGMSVAPSDISNIAYLYDEKFLAALIKDPARALKVTHKFGDERPFEMPAFFGAGGNLNEEIAHIVAYLKSIAPKEMSNKEVFESACARCHDMKYDNVFAAGNKQEIKAYLGITPPDLSMYIRSRSIEYLHNFINDPQKMLNGTSMPRVGLNEQAQNQVVAYMQSVGDSKKDERESLGLWIMGYFLILGILAILWKNKVWRNLH</sequence>
<dbReference type="PROSITE" id="PS51007">
    <property type="entry name" value="CYTC"/>
    <property type="match status" value="2"/>
</dbReference>
<evidence type="ECO:0000256" key="1">
    <source>
        <dbReference type="ARBA" id="ARBA00022617"/>
    </source>
</evidence>
<dbReference type="RefSeq" id="WP_302243566.1">
    <property type="nucleotide sequence ID" value="NZ_JAULJQ010000002.1"/>
</dbReference>
<proteinExistence type="predicted"/>
<comment type="caution">
    <text evidence="7">The sequence shown here is derived from an EMBL/GenBank/DDBJ whole genome shotgun (WGS) entry which is preliminary data.</text>
</comment>
<keyword evidence="1 4" id="KW-0349">Heme</keyword>
<gene>
    <name evidence="7" type="ORF">Q2362_01640</name>
</gene>
<dbReference type="Proteomes" id="UP001171111">
    <property type="component" value="Unassembled WGS sequence"/>
</dbReference>
<evidence type="ECO:0000313" key="7">
    <source>
        <dbReference type="EMBL" id="MDO2408801.1"/>
    </source>
</evidence>
<evidence type="ECO:0000313" key="8">
    <source>
        <dbReference type="Proteomes" id="UP001171111"/>
    </source>
</evidence>
<dbReference type="InterPro" id="IPR036909">
    <property type="entry name" value="Cyt_c-like_dom_sf"/>
</dbReference>
<dbReference type="InterPro" id="IPR009056">
    <property type="entry name" value="Cyt_c-like_dom"/>
</dbReference>
<feature type="transmembrane region" description="Helical" evidence="5">
    <location>
        <begin position="314"/>
        <end position="332"/>
    </location>
</feature>
<evidence type="ECO:0000259" key="6">
    <source>
        <dbReference type="PROSITE" id="PS51007"/>
    </source>
</evidence>
<feature type="domain" description="Cytochrome c" evidence="6">
    <location>
        <begin position="103"/>
        <end position="210"/>
    </location>
</feature>
<dbReference type="InterPro" id="IPR021195">
    <property type="entry name" value="Ubol_Cyt_c_Rdtase_Cyt_c_su_prd"/>
</dbReference>
<evidence type="ECO:0000256" key="5">
    <source>
        <dbReference type="SAM" id="Phobius"/>
    </source>
</evidence>
<dbReference type="EMBL" id="JAULJQ010000002">
    <property type="protein sequence ID" value="MDO2408801.1"/>
    <property type="molecule type" value="Genomic_DNA"/>
</dbReference>
<dbReference type="SUPFAM" id="SSF46626">
    <property type="entry name" value="Cytochrome c"/>
    <property type="match status" value="2"/>
</dbReference>
<name>A0ABT8T5V6_9BACT</name>
<feature type="domain" description="Cytochrome c" evidence="6">
    <location>
        <begin position="211"/>
        <end position="304"/>
    </location>
</feature>
<keyword evidence="5" id="KW-0812">Transmembrane</keyword>
<keyword evidence="3 4" id="KW-0408">Iron</keyword>
<keyword evidence="5" id="KW-1133">Transmembrane helix</keyword>
<evidence type="ECO:0000256" key="2">
    <source>
        <dbReference type="ARBA" id="ARBA00022723"/>
    </source>
</evidence>
<dbReference type="Pfam" id="PF00034">
    <property type="entry name" value="Cytochrom_C"/>
    <property type="match status" value="2"/>
</dbReference>
<accession>A0ABT8T5V6</accession>
<dbReference type="Gene3D" id="1.10.760.10">
    <property type="entry name" value="Cytochrome c-like domain"/>
    <property type="match status" value="2"/>
</dbReference>
<protein>
    <submittedName>
        <fullName evidence="7">C-type cytochrome</fullName>
    </submittedName>
</protein>
<keyword evidence="5" id="KW-0472">Membrane</keyword>
<evidence type="ECO:0000256" key="3">
    <source>
        <dbReference type="ARBA" id="ARBA00023004"/>
    </source>
</evidence>
<organism evidence="7 8">
    <name type="scientific">Campylobacter magnus</name>
    <dbReference type="NCBI Taxonomy" id="3026462"/>
    <lineage>
        <taxon>Bacteria</taxon>
        <taxon>Pseudomonadati</taxon>
        <taxon>Campylobacterota</taxon>
        <taxon>Epsilonproteobacteria</taxon>
        <taxon>Campylobacterales</taxon>
        <taxon>Campylobacteraceae</taxon>
        <taxon>Campylobacter</taxon>
    </lineage>
</organism>
<keyword evidence="8" id="KW-1185">Reference proteome</keyword>
<keyword evidence="2 4" id="KW-0479">Metal-binding</keyword>